<dbReference type="KEGG" id="mno:Mnod_2544"/>
<reference evidence="2 3" key="1">
    <citation type="submission" date="2009-01" db="EMBL/GenBank/DDBJ databases">
        <title>Complete sequence of chromosome of Methylobacterium nodulans ORS 2060.</title>
        <authorList>
            <consortium name="US DOE Joint Genome Institute"/>
            <person name="Lucas S."/>
            <person name="Copeland A."/>
            <person name="Lapidus A."/>
            <person name="Glavina del Rio T."/>
            <person name="Dalin E."/>
            <person name="Tice H."/>
            <person name="Bruce D."/>
            <person name="Goodwin L."/>
            <person name="Pitluck S."/>
            <person name="Sims D."/>
            <person name="Brettin T."/>
            <person name="Detter J.C."/>
            <person name="Han C."/>
            <person name="Larimer F."/>
            <person name="Land M."/>
            <person name="Hauser L."/>
            <person name="Kyrpides N."/>
            <person name="Ivanova N."/>
            <person name="Marx C.J."/>
            <person name="Richardson P."/>
        </authorList>
    </citation>
    <scope>NUCLEOTIDE SEQUENCE [LARGE SCALE GENOMIC DNA]</scope>
    <source>
        <strain evidence="3">LMG 21967 / CNCM I-2342 / ORS 2060</strain>
    </source>
</reference>
<protein>
    <submittedName>
        <fullName evidence="2">Uncharacterized protein</fullName>
    </submittedName>
</protein>
<dbReference type="Proteomes" id="UP000008207">
    <property type="component" value="Chromosome"/>
</dbReference>
<dbReference type="AlphaFoldDB" id="B8ICU9"/>
<evidence type="ECO:0000313" key="2">
    <source>
        <dbReference type="EMBL" id="ACL57510.1"/>
    </source>
</evidence>
<keyword evidence="3" id="KW-1185">Reference proteome</keyword>
<evidence type="ECO:0000256" key="1">
    <source>
        <dbReference type="SAM" id="Phobius"/>
    </source>
</evidence>
<accession>B8ICU9</accession>
<keyword evidence="1" id="KW-0812">Transmembrane</keyword>
<sequence>MLFAALMRCKLALMGVSVMSGLVNLLCLSGSFYLLEVYDRFGPQTVACRRCSDSRLAPARYTR</sequence>
<dbReference type="eggNOG" id="COG4618">
    <property type="taxonomic scope" value="Bacteria"/>
</dbReference>
<name>B8ICU9_METNO</name>
<evidence type="ECO:0000313" key="3">
    <source>
        <dbReference type="Proteomes" id="UP000008207"/>
    </source>
</evidence>
<keyword evidence="1" id="KW-0472">Membrane</keyword>
<dbReference type="EMBL" id="CP001349">
    <property type="protein sequence ID" value="ACL57510.1"/>
    <property type="molecule type" value="Genomic_DNA"/>
</dbReference>
<keyword evidence="1" id="KW-1133">Transmembrane helix</keyword>
<proteinExistence type="predicted"/>
<gene>
    <name evidence="2" type="ordered locus">Mnod_2544</name>
</gene>
<feature type="transmembrane region" description="Helical" evidence="1">
    <location>
        <begin position="12"/>
        <end position="35"/>
    </location>
</feature>
<dbReference type="HOGENOM" id="CLU_2880723_0_0_5"/>
<organism evidence="2 3">
    <name type="scientific">Methylobacterium nodulans (strain LMG 21967 / CNCM I-2342 / ORS 2060)</name>
    <dbReference type="NCBI Taxonomy" id="460265"/>
    <lineage>
        <taxon>Bacteria</taxon>
        <taxon>Pseudomonadati</taxon>
        <taxon>Pseudomonadota</taxon>
        <taxon>Alphaproteobacteria</taxon>
        <taxon>Hyphomicrobiales</taxon>
        <taxon>Methylobacteriaceae</taxon>
        <taxon>Methylobacterium</taxon>
    </lineage>
</organism>